<comment type="caution">
    <text evidence="1">The sequence shown here is derived from an EMBL/GenBank/DDBJ whole genome shotgun (WGS) entry which is preliminary data.</text>
</comment>
<reference evidence="1 2" key="1">
    <citation type="submission" date="2018-07" db="EMBL/GenBank/DDBJ databases">
        <title>Genomic Encyclopedia of Type Strains, Phase III (KMG-III): the genomes of soil and plant-associated and newly described type strains.</title>
        <authorList>
            <person name="Whitman W."/>
        </authorList>
    </citation>
    <scope>NUCLEOTIDE SEQUENCE [LARGE SCALE GENOMIC DNA]</scope>
    <source>
        <strain evidence="1 2">CECT 7731</strain>
    </source>
</reference>
<dbReference type="Proteomes" id="UP000253506">
    <property type="component" value="Unassembled WGS sequence"/>
</dbReference>
<organism evidence="1 2">
    <name type="scientific">Marinomonas foliarum</name>
    <dbReference type="NCBI Taxonomy" id="491950"/>
    <lineage>
        <taxon>Bacteria</taxon>
        <taxon>Pseudomonadati</taxon>
        <taxon>Pseudomonadota</taxon>
        <taxon>Gammaproteobacteria</taxon>
        <taxon>Oceanospirillales</taxon>
        <taxon>Oceanospirillaceae</taxon>
        <taxon>Marinomonas</taxon>
    </lineage>
</organism>
<sequence>MDDMDTAIKVAKELGIKEIAPKVYEDLLQPSVQELGQGLVVVAKAISVSLAPLEATVWGYERIKEWLSIKLTKKLASKDPSTLQTPPLIVAGPALMNLAFAYDEAGLREMYVNLLATSMDKFESEKAHPSYVQIIQQLSSDEAKILGGLKDFDLTTTIFYYNDNESIDSNSKTISSQFKLLCYSVGVSNISQSDTYLDNLIRLRILAETKSTEARYVSAGGDCSGTWEAHISQDYSDIIEFTEYGYDFVKVCLGY</sequence>
<accession>A0A369ACR9</accession>
<dbReference type="Pfam" id="PF14337">
    <property type="entry name" value="Abi_alpha"/>
    <property type="match status" value="1"/>
</dbReference>
<evidence type="ECO:0000313" key="1">
    <source>
        <dbReference type="EMBL" id="RCX06971.1"/>
    </source>
</evidence>
<dbReference type="InterPro" id="IPR025506">
    <property type="entry name" value="Abi_alpha"/>
</dbReference>
<dbReference type="EMBL" id="QPJQ01000007">
    <property type="protein sequence ID" value="RCX06971.1"/>
    <property type="molecule type" value="Genomic_DNA"/>
</dbReference>
<dbReference type="RefSeq" id="WP_114411272.1">
    <property type="nucleotide sequence ID" value="NZ_JBQDNF010000005.1"/>
</dbReference>
<dbReference type="Gene3D" id="3.30.110.190">
    <property type="match status" value="1"/>
</dbReference>
<gene>
    <name evidence="1" type="ORF">DFP77_10770</name>
</gene>
<dbReference type="OrthoDB" id="1347735at2"/>
<evidence type="ECO:0000313" key="2">
    <source>
        <dbReference type="Proteomes" id="UP000253506"/>
    </source>
</evidence>
<proteinExistence type="predicted"/>
<dbReference type="AlphaFoldDB" id="A0A369ACR9"/>
<protein>
    <submittedName>
        <fullName evidence="1">Uncharacterized protein DUF4393</fullName>
    </submittedName>
</protein>
<name>A0A369ACR9_9GAMM</name>